<name>A0A368JWT4_9BACT</name>
<evidence type="ECO:0000256" key="7">
    <source>
        <dbReference type="ARBA" id="ARBA00023136"/>
    </source>
</evidence>
<evidence type="ECO:0000313" key="9">
    <source>
        <dbReference type="EMBL" id="RCR71134.1"/>
    </source>
</evidence>
<evidence type="ECO:0000256" key="4">
    <source>
        <dbReference type="ARBA" id="ARBA00022679"/>
    </source>
</evidence>
<dbReference type="InterPro" id="IPR050297">
    <property type="entry name" value="LipidA_mod_glycosyltrf_83"/>
</dbReference>
<feature type="transmembrane region" description="Helical" evidence="8">
    <location>
        <begin position="116"/>
        <end position="134"/>
    </location>
</feature>
<evidence type="ECO:0000256" key="6">
    <source>
        <dbReference type="ARBA" id="ARBA00022989"/>
    </source>
</evidence>
<feature type="transmembrane region" description="Helical" evidence="8">
    <location>
        <begin position="339"/>
        <end position="355"/>
    </location>
</feature>
<keyword evidence="4" id="KW-0808">Transferase</keyword>
<feature type="transmembrane region" description="Helical" evidence="8">
    <location>
        <begin position="393"/>
        <end position="411"/>
    </location>
</feature>
<keyword evidence="3" id="KW-0328">Glycosyltransferase</keyword>
<dbReference type="PANTHER" id="PTHR33908">
    <property type="entry name" value="MANNOSYLTRANSFERASE YKCB-RELATED"/>
    <property type="match status" value="1"/>
</dbReference>
<protein>
    <recommendedName>
        <fullName evidence="11">Glycosyltransferase RgtA/B/C/D-like domain-containing protein</fullName>
    </recommendedName>
</protein>
<dbReference type="RefSeq" id="WP_114404364.1">
    <property type="nucleotide sequence ID" value="NZ_QOWE01000002.1"/>
</dbReference>
<evidence type="ECO:0000256" key="3">
    <source>
        <dbReference type="ARBA" id="ARBA00022676"/>
    </source>
</evidence>
<evidence type="ECO:0000256" key="5">
    <source>
        <dbReference type="ARBA" id="ARBA00022692"/>
    </source>
</evidence>
<keyword evidence="2" id="KW-1003">Cell membrane</keyword>
<evidence type="ECO:0000256" key="1">
    <source>
        <dbReference type="ARBA" id="ARBA00004651"/>
    </source>
</evidence>
<reference evidence="9 10" key="1">
    <citation type="submission" date="2018-07" db="EMBL/GenBank/DDBJ databases">
        <title>Genome analysis of Larkinella rosea.</title>
        <authorList>
            <person name="Zhou Z."/>
            <person name="Wang G."/>
        </authorList>
    </citation>
    <scope>NUCLEOTIDE SEQUENCE [LARGE SCALE GENOMIC DNA]</scope>
    <source>
        <strain evidence="10">zzj9</strain>
    </source>
</reference>
<sequence length="567" mass="64472">MLSFDSNPIVFLGIGYGLLWLTGALAVGPAWLRPNTIWQSRTLFLVLVLVSVVFMRLPVVVFNQELNPDESQIIAQGLTLSVDPVFWRSVDGTTGGPLDSYLLLIPGWLGFTFDYIAARITGLLLILATLWLLFRTLERWFGEDVARWALLPSLILLAMTQNADLVHYSSEHLPIVLLGLLYYWYAGLQQQSVPSQSRIFLVGLVAGMVPFGKLQAVPMMFCVGLFVAIDVLTRQNLTVRQKTARLVGLVLGGMSFPLLVVVLTSLTGVFDDMITFYIVANFNYGGGDGQAWAHLLRLPAFFRKIEEFNWFVWLSLLLGITFLAFLIRNQFRLINTWKIWAFLLLLIGFTFIAITRTGSEYTHYLLFLIAPIGLLNGWFLSEIRNYVRNRPWVAPRIAAVVLAAALIPYGVRYVSWAINRTPFNACVQNSRKMPQSVVTRKILEYAQPGEKLAVWGWMCKYYVEAQMPQGVNENHTIRCVFDHPMRDIYRKRYVADLRRSMPPVFVDAVGQSLWLNDRATQGHESFPALRDFVAAHYRLAGDLDKTRIYVRADRYQQPISTTNTHVD</sequence>
<dbReference type="GO" id="GO:0016763">
    <property type="term" value="F:pentosyltransferase activity"/>
    <property type="evidence" value="ECO:0007669"/>
    <property type="project" value="TreeGrafter"/>
</dbReference>
<feature type="transmembrane region" description="Helical" evidence="8">
    <location>
        <begin position="44"/>
        <end position="62"/>
    </location>
</feature>
<comment type="caution">
    <text evidence="9">The sequence shown here is derived from an EMBL/GenBank/DDBJ whole genome shotgun (WGS) entry which is preliminary data.</text>
</comment>
<organism evidence="9 10">
    <name type="scientific">Larkinella punicea</name>
    <dbReference type="NCBI Taxonomy" id="2315727"/>
    <lineage>
        <taxon>Bacteria</taxon>
        <taxon>Pseudomonadati</taxon>
        <taxon>Bacteroidota</taxon>
        <taxon>Cytophagia</taxon>
        <taxon>Cytophagales</taxon>
        <taxon>Spirosomataceae</taxon>
        <taxon>Larkinella</taxon>
    </lineage>
</organism>
<dbReference type="EMBL" id="QOWE01000002">
    <property type="protein sequence ID" value="RCR71134.1"/>
    <property type="molecule type" value="Genomic_DNA"/>
</dbReference>
<gene>
    <name evidence="9" type="ORF">DUE52_02475</name>
</gene>
<keyword evidence="7 8" id="KW-0472">Membrane</keyword>
<dbReference type="AlphaFoldDB" id="A0A368JWT4"/>
<comment type="subcellular location">
    <subcellularLocation>
        <location evidence="1">Cell membrane</location>
        <topology evidence="1">Multi-pass membrane protein</topology>
    </subcellularLocation>
</comment>
<evidence type="ECO:0000256" key="2">
    <source>
        <dbReference type="ARBA" id="ARBA00022475"/>
    </source>
</evidence>
<feature type="transmembrane region" description="Helical" evidence="8">
    <location>
        <begin position="12"/>
        <end position="32"/>
    </location>
</feature>
<evidence type="ECO:0000256" key="8">
    <source>
        <dbReference type="SAM" id="Phobius"/>
    </source>
</evidence>
<dbReference type="GO" id="GO:0005886">
    <property type="term" value="C:plasma membrane"/>
    <property type="evidence" value="ECO:0007669"/>
    <property type="project" value="UniProtKB-SubCell"/>
</dbReference>
<dbReference type="Proteomes" id="UP000253383">
    <property type="component" value="Unassembled WGS sequence"/>
</dbReference>
<keyword evidence="5 8" id="KW-0812">Transmembrane</keyword>
<proteinExistence type="predicted"/>
<keyword evidence="6 8" id="KW-1133">Transmembrane helix</keyword>
<evidence type="ECO:0008006" key="11">
    <source>
        <dbReference type="Google" id="ProtNLM"/>
    </source>
</evidence>
<feature type="transmembrane region" description="Helical" evidence="8">
    <location>
        <begin position="172"/>
        <end position="188"/>
    </location>
</feature>
<feature type="transmembrane region" description="Helical" evidence="8">
    <location>
        <begin position="246"/>
        <end position="270"/>
    </location>
</feature>
<dbReference type="OrthoDB" id="9255519at2"/>
<feature type="transmembrane region" description="Helical" evidence="8">
    <location>
        <begin position="308"/>
        <end position="327"/>
    </location>
</feature>
<dbReference type="PANTHER" id="PTHR33908:SF11">
    <property type="entry name" value="MEMBRANE PROTEIN"/>
    <property type="match status" value="1"/>
</dbReference>
<feature type="transmembrane region" description="Helical" evidence="8">
    <location>
        <begin position="217"/>
        <end position="234"/>
    </location>
</feature>
<feature type="transmembrane region" description="Helical" evidence="8">
    <location>
        <begin position="361"/>
        <end position="381"/>
    </location>
</feature>
<keyword evidence="10" id="KW-1185">Reference proteome</keyword>
<accession>A0A368JWT4</accession>
<dbReference type="GO" id="GO:0009103">
    <property type="term" value="P:lipopolysaccharide biosynthetic process"/>
    <property type="evidence" value="ECO:0007669"/>
    <property type="project" value="UniProtKB-ARBA"/>
</dbReference>
<evidence type="ECO:0000313" key="10">
    <source>
        <dbReference type="Proteomes" id="UP000253383"/>
    </source>
</evidence>